<dbReference type="FunFam" id="3.50.30.30:FF:000005">
    <property type="entry name" value="subtilisin-like protease SBT1.5"/>
    <property type="match status" value="1"/>
</dbReference>
<dbReference type="HOGENOM" id="CLU_000625_4_2_1"/>
<dbReference type="InterPro" id="IPR023828">
    <property type="entry name" value="Peptidase_S8_Ser-AS"/>
</dbReference>
<evidence type="ECO:0000259" key="9">
    <source>
        <dbReference type="Pfam" id="PF05922"/>
    </source>
</evidence>
<dbReference type="CDD" id="cd04852">
    <property type="entry name" value="Peptidases_S8_3"/>
    <property type="match status" value="1"/>
</dbReference>
<dbReference type="Gene3D" id="2.60.40.2310">
    <property type="match status" value="1"/>
</dbReference>
<dbReference type="InterPro" id="IPR036852">
    <property type="entry name" value="Peptidase_S8/S53_dom_sf"/>
</dbReference>
<feature type="active site" description="Charge relay system" evidence="6 7">
    <location>
        <position position="184"/>
    </location>
</feature>
<dbReference type="Gene3D" id="3.30.70.80">
    <property type="entry name" value="Peptidase S8 propeptide/proteinase inhibitor I9"/>
    <property type="match status" value="1"/>
</dbReference>
<feature type="domain" description="Subtilisin-like protease fibronectin type-III" evidence="10">
    <location>
        <begin position="625"/>
        <end position="720"/>
    </location>
</feature>
<accession>W1NN44</accession>
<sequence length="732" mass="78103">MGEKHHEDPDVVRDLHHSVLTTLLGSAEAARESMVYSYRYGFSGFAAKLTENQAKILSGFEGVVRVLPNRMYKLHTTRSWDFLGLNPKLPSTLLRKANSGDGVIVGVIDSGVWPESESFNDKGMGPIPRRWKGICQPGKQFNSSNCNRKLIGARWFVKGLEAQLGAPLSNVPGEILSARDSVDHGTHTASTAVGSPVTSATFRGLAVGTARGGAPLARLAVYKTAWLGGSVSAADMLKAFDYAIHDGVDVLSLSLGVSLPLYSYVDEGPDGIMIGAFHAMARGITVVCSGGNSGPEPQTVEDAAPWILTVAASTIDRTFPTAITLGNNHTFLGQAMNTEKKSEAFVGLVDSKSLSTNDSVEDEARKCLSGYLRRGSATGKVVLCFTSMNDQAAQAVASAGGIGVIFVQSSDTILSPCKPIPCTEVDYQVGTQILFYIQTSSSPVVKISHSKTLVGSIKSPKVATFSSRGPNSLSPAILKPDIAAPGVNILAAVPSPDSTSDKFMFMSGTSMACPHVAGIVALLMSIHPDWSPAAIKSALVTTASTMDKNEEPMLAEGYPRKVADPFDYGGGHVNPNQAADPGLIYDMDISDYILFFCAMGYNNSAISLVTSKTISCPKDPPSIPNMNLPSIVIPELKTSVTIARKVTNVGKVHSVYKAMVESPTGVKVVVEPKVLYFNEATIVLPFKVTFTVVHQMQGDYTFGSLIWSDGEHFVRSPIAVRRVIYDSYADIY</sequence>
<dbReference type="CDD" id="cd02120">
    <property type="entry name" value="PA_subtilisin_like"/>
    <property type="match status" value="1"/>
</dbReference>
<evidence type="ECO:0000256" key="7">
    <source>
        <dbReference type="PROSITE-ProRule" id="PRU01240"/>
    </source>
</evidence>
<dbReference type="InterPro" id="IPR010259">
    <property type="entry name" value="S8pro/Inhibitor_I9"/>
</dbReference>
<dbReference type="Gene3D" id="3.40.50.200">
    <property type="entry name" value="Peptidase S8/S53 domain"/>
    <property type="match status" value="1"/>
</dbReference>
<evidence type="ECO:0000259" key="8">
    <source>
        <dbReference type="Pfam" id="PF00082"/>
    </source>
</evidence>
<keyword evidence="3" id="KW-0732">Signal</keyword>
<organism evidence="11 12">
    <name type="scientific">Amborella trichopoda</name>
    <dbReference type="NCBI Taxonomy" id="13333"/>
    <lineage>
        <taxon>Eukaryota</taxon>
        <taxon>Viridiplantae</taxon>
        <taxon>Streptophyta</taxon>
        <taxon>Embryophyta</taxon>
        <taxon>Tracheophyta</taxon>
        <taxon>Spermatophyta</taxon>
        <taxon>Magnoliopsida</taxon>
        <taxon>Amborellales</taxon>
        <taxon>Amborellaceae</taxon>
        <taxon>Amborella</taxon>
    </lineage>
</organism>
<dbReference type="PROSITE" id="PS51892">
    <property type="entry name" value="SUBTILASE"/>
    <property type="match status" value="1"/>
</dbReference>
<feature type="active site" description="Charge relay system" evidence="6 7">
    <location>
        <position position="109"/>
    </location>
</feature>
<dbReference type="InterPro" id="IPR041469">
    <property type="entry name" value="Subtilisin-like_FN3"/>
</dbReference>
<dbReference type="Gramene" id="ERM97026">
    <property type="protein sequence ID" value="ERM97026"/>
    <property type="gene ID" value="AMTR_s00122p00026080"/>
</dbReference>
<dbReference type="PROSITE" id="PS00138">
    <property type="entry name" value="SUBTILASE_SER"/>
    <property type="match status" value="1"/>
</dbReference>
<dbReference type="InterPro" id="IPR015500">
    <property type="entry name" value="Peptidase_S8_subtilisin-rel"/>
</dbReference>
<dbReference type="Pfam" id="PF00082">
    <property type="entry name" value="Peptidase_S8"/>
    <property type="match status" value="1"/>
</dbReference>
<dbReference type="GO" id="GO:0005576">
    <property type="term" value="C:extracellular region"/>
    <property type="evidence" value="ECO:0000318"/>
    <property type="project" value="GO_Central"/>
</dbReference>
<comment type="similarity">
    <text evidence="1 7">Belongs to the peptidase S8 family.</text>
</comment>
<evidence type="ECO:0000256" key="6">
    <source>
        <dbReference type="PIRSR" id="PIRSR615500-1"/>
    </source>
</evidence>
<dbReference type="Pfam" id="PF05922">
    <property type="entry name" value="Inhibitor_I9"/>
    <property type="match status" value="1"/>
</dbReference>
<reference evidence="12" key="1">
    <citation type="journal article" date="2013" name="Science">
        <title>The Amborella genome and the evolution of flowering plants.</title>
        <authorList>
            <consortium name="Amborella Genome Project"/>
        </authorList>
    </citation>
    <scope>NUCLEOTIDE SEQUENCE [LARGE SCALE GENOMIC DNA]</scope>
</reference>
<gene>
    <name evidence="11" type="ORF">AMTR_s00122p00026080</name>
</gene>
<keyword evidence="12" id="KW-1185">Reference proteome</keyword>
<dbReference type="InterPro" id="IPR045051">
    <property type="entry name" value="SBT"/>
</dbReference>
<dbReference type="Gene3D" id="3.50.30.30">
    <property type="match status" value="1"/>
</dbReference>
<evidence type="ECO:0000256" key="1">
    <source>
        <dbReference type="ARBA" id="ARBA00011073"/>
    </source>
</evidence>
<evidence type="ECO:0000256" key="3">
    <source>
        <dbReference type="ARBA" id="ARBA00022729"/>
    </source>
</evidence>
<dbReference type="OMA" id="CFTSIAR"/>
<dbReference type="InterPro" id="IPR000209">
    <property type="entry name" value="Peptidase_S8/S53_dom"/>
</dbReference>
<dbReference type="FunFam" id="2.60.40.2310:FF:000001">
    <property type="entry name" value="Subtilisin-like protease SBT1.5"/>
    <property type="match status" value="1"/>
</dbReference>
<evidence type="ECO:0000259" key="10">
    <source>
        <dbReference type="Pfam" id="PF17766"/>
    </source>
</evidence>
<dbReference type="PRINTS" id="PR00723">
    <property type="entry name" value="SUBTILISIN"/>
</dbReference>
<feature type="domain" description="Inhibitor I9" evidence="9">
    <location>
        <begin position="3"/>
        <end position="75"/>
    </location>
</feature>
<evidence type="ECO:0000313" key="12">
    <source>
        <dbReference type="Proteomes" id="UP000017836"/>
    </source>
</evidence>
<name>W1NN44_AMBTC</name>
<keyword evidence="5 7" id="KW-0720">Serine protease</keyword>
<dbReference type="InterPro" id="IPR034197">
    <property type="entry name" value="Peptidases_S8_3"/>
</dbReference>
<dbReference type="SUPFAM" id="SSF52743">
    <property type="entry name" value="Subtilisin-like"/>
    <property type="match status" value="1"/>
</dbReference>
<dbReference type="EMBL" id="KI396610">
    <property type="protein sequence ID" value="ERM97026.1"/>
    <property type="molecule type" value="Genomic_DNA"/>
</dbReference>
<feature type="active site" description="Charge relay system" evidence="6 7">
    <location>
        <position position="510"/>
    </location>
</feature>
<evidence type="ECO:0000256" key="2">
    <source>
        <dbReference type="ARBA" id="ARBA00022670"/>
    </source>
</evidence>
<evidence type="ECO:0000256" key="4">
    <source>
        <dbReference type="ARBA" id="ARBA00022801"/>
    </source>
</evidence>
<dbReference type="FunFam" id="3.30.70.80:FF:000002">
    <property type="entry name" value="Subtilisin-like protease SBT5.3"/>
    <property type="match status" value="1"/>
</dbReference>
<feature type="domain" description="Peptidase S8/S53" evidence="8">
    <location>
        <begin position="100"/>
        <end position="547"/>
    </location>
</feature>
<keyword evidence="2 7" id="KW-0645">Protease</keyword>
<keyword evidence="4 7" id="KW-0378">Hydrolase</keyword>
<dbReference type="FunFam" id="3.40.50.200:FF:000006">
    <property type="entry name" value="Subtilisin-like protease SBT1.5"/>
    <property type="match status" value="1"/>
</dbReference>
<protein>
    <submittedName>
        <fullName evidence="11">Uncharacterized protein</fullName>
    </submittedName>
</protein>
<evidence type="ECO:0000313" key="11">
    <source>
        <dbReference type="EMBL" id="ERM97026.1"/>
    </source>
</evidence>
<dbReference type="AlphaFoldDB" id="W1NN44"/>
<dbReference type="Pfam" id="PF17766">
    <property type="entry name" value="fn3_6"/>
    <property type="match status" value="1"/>
</dbReference>
<dbReference type="GO" id="GO:0004252">
    <property type="term" value="F:serine-type endopeptidase activity"/>
    <property type="evidence" value="ECO:0000318"/>
    <property type="project" value="GO_Central"/>
</dbReference>
<proteinExistence type="inferred from homology"/>
<dbReference type="InterPro" id="IPR037045">
    <property type="entry name" value="S8pro/Inhibitor_I9_sf"/>
</dbReference>
<dbReference type="Proteomes" id="UP000017836">
    <property type="component" value="Unassembled WGS sequence"/>
</dbReference>
<dbReference type="eggNOG" id="ENOG502QSF0">
    <property type="taxonomic scope" value="Eukaryota"/>
</dbReference>
<dbReference type="PANTHER" id="PTHR10795">
    <property type="entry name" value="PROPROTEIN CONVERTASE SUBTILISIN/KEXIN"/>
    <property type="match status" value="1"/>
</dbReference>
<evidence type="ECO:0000256" key="5">
    <source>
        <dbReference type="ARBA" id="ARBA00022825"/>
    </source>
</evidence>
<dbReference type="GO" id="GO:0006508">
    <property type="term" value="P:proteolysis"/>
    <property type="evidence" value="ECO:0007669"/>
    <property type="project" value="UniProtKB-KW"/>
</dbReference>